<reference evidence="1 2" key="2">
    <citation type="submission" date="2007-09" db="EMBL/GenBank/DDBJ databases">
        <title>Draft genome sequence of Clostridium bolteae (ATCC BAA-613).</title>
        <authorList>
            <person name="Sudarsanam P."/>
            <person name="Ley R."/>
            <person name="Guruge J."/>
            <person name="Turnbaugh P.J."/>
            <person name="Mahowald M."/>
            <person name="Liep D."/>
            <person name="Gordon J."/>
        </authorList>
    </citation>
    <scope>NUCLEOTIDE SEQUENCE [LARGE SCALE GENOMIC DNA]</scope>
    <source>
        <strain evidence="2">ATCC BAA-613 / DSM 15670 / CCUG 46953 / JCM 12243 / WAL 16351</strain>
    </source>
</reference>
<accession>A8S0D6</accession>
<dbReference type="PaxDb" id="411902-CLOBOL_05647"/>
<proteinExistence type="predicted"/>
<dbReference type="eggNOG" id="COG5301">
    <property type="taxonomic scope" value="Bacteria"/>
</dbReference>
<dbReference type="EMBL" id="ABCC02000042">
    <property type="protein sequence ID" value="EDP14040.1"/>
    <property type="molecule type" value="Genomic_DNA"/>
</dbReference>
<dbReference type="HOGENOM" id="CLU_073292_0_0_9"/>
<evidence type="ECO:0000313" key="2">
    <source>
        <dbReference type="Proteomes" id="UP000005396"/>
    </source>
</evidence>
<comment type="caution">
    <text evidence="1">The sequence shown here is derived from an EMBL/GenBank/DDBJ whole genome shotgun (WGS) entry which is preliminary data.</text>
</comment>
<evidence type="ECO:0008006" key="3">
    <source>
        <dbReference type="Google" id="ProtNLM"/>
    </source>
</evidence>
<gene>
    <name evidence="1" type="ORF">CLOBOL_05647</name>
</gene>
<dbReference type="RefSeq" id="WP_007037969.1">
    <property type="nucleotide sequence ID" value="NZ_DS480697.1"/>
</dbReference>
<dbReference type="AlphaFoldDB" id="A8S0D6"/>
<name>A8S0D6_ENTBW</name>
<reference evidence="1 2" key="1">
    <citation type="submission" date="2007-08" db="EMBL/GenBank/DDBJ databases">
        <authorList>
            <person name="Fulton L."/>
            <person name="Clifton S."/>
            <person name="Fulton B."/>
            <person name="Xu J."/>
            <person name="Minx P."/>
            <person name="Pepin K.H."/>
            <person name="Johnson M."/>
            <person name="Thiruvilangam P."/>
            <person name="Bhonagiri V."/>
            <person name="Nash W.E."/>
            <person name="Mardis E.R."/>
            <person name="Wilson R.K."/>
        </authorList>
    </citation>
    <scope>NUCLEOTIDE SEQUENCE [LARGE SCALE GENOMIC DNA]</scope>
    <source>
        <strain evidence="2">ATCC BAA-613 / DSM 15670 / CCUG 46953 / JCM 12243 / WAL 16351</strain>
    </source>
</reference>
<dbReference type="Proteomes" id="UP000005396">
    <property type="component" value="Unassembled WGS sequence"/>
</dbReference>
<protein>
    <recommendedName>
        <fullName evidence="3">Phage tail protein</fullName>
    </recommendedName>
</protein>
<sequence length="339" mass="35829">MAGTVLTNKGLALITKLMAAQATLSFSRVAVGTGRVPSGYDAQNMTGLNEYKMDATIESCGVSTEQPDVAYIVTQISSVGVSTGFAITEAGVFATDPDDGEILYAYLDLTQDPQYIYASTDAISKFAEITFNVLVGSVTSVTAIVSPGALVKKSEFDNLKTRVEDVETPEFDASGTAEGITDKTSLLASFVTKMPLVKFMRNVVAGFKLVLYSGQIVNNCVTDRPDLPGSAAQLKVLMDLYTVLNTKIGSKVAVVSFIKSSIPIAAGADFFAYIPIDIDTTDAIWVFPVLTDAPGDNCTKVNISTCVWQDASKQIYVNGCNLASGAANISLAGVLIAIR</sequence>
<evidence type="ECO:0000313" key="1">
    <source>
        <dbReference type="EMBL" id="EDP14040.1"/>
    </source>
</evidence>
<organism evidence="1 2">
    <name type="scientific">Enterocloster bolteae (strain ATCC BAA-613 / DSM 15670 / CCUG 46953 / JCM 12243 / WAL 16351)</name>
    <name type="common">Clostridium bolteae</name>
    <dbReference type="NCBI Taxonomy" id="411902"/>
    <lineage>
        <taxon>Bacteria</taxon>
        <taxon>Bacillati</taxon>
        <taxon>Bacillota</taxon>
        <taxon>Clostridia</taxon>
        <taxon>Lachnospirales</taxon>
        <taxon>Lachnospiraceae</taxon>
        <taxon>Enterocloster</taxon>
    </lineage>
</organism>